<dbReference type="EMBL" id="JAESDN010000009">
    <property type="protein sequence ID" value="KAG7045325.1"/>
    <property type="molecule type" value="Genomic_DNA"/>
</dbReference>
<name>A0A9P7U9B8_9PEZI</name>
<feature type="non-terminal residue" evidence="1">
    <location>
        <position position="1"/>
    </location>
</feature>
<gene>
    <name evidence="1" type="ORF">JMJ77_009408</name>
</gene>
<protein>
    <submittedName>
        <fullName evidence="1">Uncharacterized protein</fullName>
    </submittedName>
</protein>
<dbReference type="AlphaFoldDB" id="A0A9P7U9B8"/>
<evidence type="ECO:0000313" key="2">
    <source>
        <dbReference type="Proteomes" id="UP000699042"/>
    </source>
</evidence>
<reference evidence="1" key="1">
    <citation type="submission" date="2021-05" db="EMBL/GenBank/DDBJ databases">
        <title>Comparative genomics of three Colletotrichum scovillei strains and genetic complementation revealed genes involved fungal growth and virulence on chili pepper.</title>
        <authorList>
            <person name="Hsieh D.-K."/>
            <person name="Chuang S.-C."/>
            <person name="Chen C.-Y."/>
            <person name="Chao Y.-T."/>
            <person name="Lu M.-Y.J."/>
            <person name="Lee M.-H."/>
            <person name="Shih M.-C."/>
        </authorList>
    </citation>
    <scope>NUCLEOTIDE SEQUENCE</scope>
    <source>
        <strain evidence="1">Coll-153</strain>
    </source>
</reference>
<comment type="caution">
    <text evidence="1">The sequence shown here is derived from an EMBL/GenBank/DDBJ whole genome shotgun (WGS) entry which is preliminary data.</text>
</comment>
<accession>A0A9P7U9B8</accession>
<dbReference type="Proteomes" id="UP000699042">
    <property type="component" value="Unassembled WGS sequence"/>
</dbReference>
<sequence length="38" mass="3982">MTDGGEDWTLSCPYPMACSNPAVGAPARAVTLFTLHSL</sequence>
<keyword evidence="2" id="KW-1185">Reference proteome</keyword>
<evidence type="ECO:0000313" key="1">
    <source>
        <dbReference type="EMBL" id="KAG7045325.1"/>
    </source>
</evidence>
<organism evidence="1 2">
    <name type="scientific">Colletotrichum scovillei</name>
    <dbReference type="NCBI Taxonomy" id="1209932"/>
    <lineage>
        <taxon>Eukaryota</taxon>
        <taxon>Fungi</taxon>
        <taxon>Dikarya</taxon>
        <taxon>Ascomycota</taxon>
        <taxon>Pezizomycotina</taxon>
        <taxon>Sordariomycetes</taxon>
        <taxon>Hypocreomycetidae</taxon>
        <taxon>Glomerellales</taxon>
        <taxon>Glomerellaceae</taxon>
        <taxon>Colletotrichum</taxon>
        <taxon>Colletotrichum acutatum species complex</taxon>
    </lineage>
</organism>
<proteinExistence type="predicted"/>